<dbReference type="Gene3D" id="3.40.50.1010">
    <property type="entry name" value="5'-nuclease"/>
    <property type="match status" value="1"/>
</dbReference>
<proteinExistence type="predicted"/>
<organism evidence="2 3">
    <name type="scientific">Riemerella anatipestifer</name>
    <name type="common">Moraxella anatipestifer</name>
    <dbReference type="NCBI Taxonomy" id="34085"/>
    <lineage>
        <taxon>Bacteria</taxon>
        <taxon>Pseudomonadati</taxon>
        <taxon>Bacteroidota</taxon>
        <taxon>Flavobacteriia</taxon>
        <taxon>Flavobacteriales</taxon>
        <taxon>Weeksellaceae</taxon>
        <taxon>Riemerella</taxon>
    </lineage>
</organism>
<dbReference type="InterPro" id="IPR029060">
    <property type="entry name" value="PIN-like_dom_sf"/>
</dbReference>
<accession>A0A161PHK0</accession>
<evidence type="ECO:0000259" key="1">
    <source>
        <dbReference type="Pfam" id="PF13470"/>
    </source>
</evidence>
<dbReference type="EMBL" id="CP011859">
    <property type="protein sequence ID" value="AQY23312.1"/>
    <property type="molecule type" value="Genomic_DNA"/>
</dbReference>
<gene>
    <name evidence="2" type="ORF">AB406_2383</name>
</gene>
<dbReference type="OMA" id="QYYSAIE"/>
<dbReference type="Pfam" id="PF13470">
    <property type="entry name" value="PIN_3"/>
    <property type="match status" value="1"/>
</dbReference>
<evidence type="ECO:0000313" key="3">
    <source>
        <dbReference type="Proteomes" id="UP000189883"/>
    </source>
</evidence>
<dbReference type="SUPFAM" id="SSF88723">
    <property type="entry name" value="PIN domain-like"/>
    <property type="match status" value="1"/>
</dbReference>
<reference evidence="2 3" key="1">
    <citation type="submission" date="2015-06" db="EMBL/GenBank/DDBJ databases">
        <title>R. anatipestifer strain HXb2 is the most virulent strain so far, and the genome sequence would help us uncover the pathogenesis.</title>
        <authorList>
            <person name="Hu Q."/>
            <person name="Qi J."/>
            <person name="Bo H."/>
            <person name="Liu G."/>
            <person name="Tao M."/>
            <person name="Ding Y."/>
            <person name="Xue Y."/>
        </authorList>
    </citation>
    <scope>NUCLEOTIDE SEQUENCE [LARGE SCALE GENOMIC DNA]</scope>
    <source>
        <strain evidence="2 3">HXb2</strain>
    </source>
</reference>
<feature type="domain" description="PIN" evidence="1">
    <location>
        <begin position="3"/>
        <end position="116"/>
    </location>
</feature>
<dbReference type="Proteomes" id="UP000189883">
    <property type="component" value="Chromosome"/>
</dbReference>
<dbReference type="AlphaFoldDB" id="A0A161PHK0"/>
<dbReference type="InterPro" id="IPR002716">
    <property type="entry name" value="PIN_dom"/>
</dbReference>
<dbReference type="GeneID" id="93718937"/>
<name>A0A161PHK0_RIEAN</name>
<evidence type="ECO:0000313" key="2">
    <source>
        <dbReference type="EMBL" id="AQY23312.1"/>
    </source>
</evidence>
<sequence length="134" mass="15661">MERVFVDTNIVLDLLEKRENFYQEAQELFTMGDQNKVKLFISALTIANVHYLLFKHLKMEARKAISKFKVLVEVLPIDDKIVELSLASDFTDFEDAIQYYTAIEHGMEVIISRNKKDFKNISLPVLTANEYLKR</sequence>
<dbReference type="RefSeq" id="WP_004920723.1">
    <property type="nucleotide sequence ID" value="NZ_CP011859.1"/>
</dbReference>
<dbReference type="eggNOG" id="COG1848">
    <property type="taxonomic scope" value="Bacteria"/>
</dbReference>
<protein>
    <submittedName>
        <fullName evidence="2">Pilt protein domain-containing protein</fullName>
    </submittedName>
</protein>